<name>A0AAW2N421_9LAMI</name>
<dbReference type="Pfam" id="PF13952">
    <property type="entry name" value="DUF4216"/>
    <property type="match status" value="1"/>
</dbReference>
<dbReference type="Pfam" id="PF13960">
    <property type="entry name" value="DUF4218"/>
    <property type="match status" value="1"/>
</dbReference>
<comment type="caution">
    <text evidence="4">The sequence shown here is derived from an EMBL/GenBank/DDBJ whole genome shotgun (WGS) entry which is preliminary data.</text>
</comment>
<dbReference type="AlphaFoldDB" id="A0AAW2N421"/>
<feature type="coiled-coil region" evidence="1">
    <location>
        <begin position="664"/>
        <end position="691"/>
    </location>
</feature>
<dbReference type="PANTHER" id="PTHR48258:SF6">
    <property type="entry name" value="LEUCINE-RICH REPEAT DOMAIN, L DOMAIN-CONTAINING PROTEIN"/>
    <property type="match status" value="1"/>
</dbReference>
<sequence length="806" mass="94231">MRHNLDVMHIEKNVCDNILGTLMNISGKTKDNKRARRDLMDKGLKPNLHLQGESEDMPPASYTLSHDQKKIFCDFLSSVKFPDGFASNISRCVKEKELTISGLKSHDCHVLLQRLLPLATRGYLHKEVYEILLELSDFLGKLCSKTLYLDVLDKMEKQMALTLCKLERIFPPAFFDVMIHLMIHLASEAKLTGPVQYRWMFPFERKLGVFKRYKLIAESGISVEQRHDLHFPKWFKKRVEQLHSEGLANDELISLANGPDTRVKHYTGCNVNGFRFHTKDRENNKKTQNSGVVVEGEHNKKIIDFYGVVKDIIEVDYLQGAKRVLIFKCDWWNLNDRSGIQMDRNSNITSVNVSKTWYDDQPFVLAYQVRQAFYLQDLKLGKNWHIVEKTQPRGTYEIPNQKHIEPNDLEDPYKKKNPKKHIYLKNKWEGLEDVLWDKESRRGRTRNVVLSKRKNANEKLAIQIPEEINRIIGMNSQYAITESGCLTRRFAPLQVTKWAKIEEGKKLDLLRDFRGSFDSGDNLRYDRVILSQMNTQYRNYRHKLYKNYFLRGITPIHVDPEDWEYLCTYFSSEEYQVENGGVVGPIELYKLTRYKCEKDSKNGCWVSAVAKENYEKMMELRIERQAAGESLVDEEQICAEVLGYKSGYIRGRGAGPKPKTSFSKQSYREELENAKRNARIAQDRAIKAEQQVIVFSEQLENQKSVIEELKEGMLATQRAMIESQRSTSEIMAFFQQFRQTSHYQVSSPSRKKYNAPDEESNRITSICGNRKEDILYQYQQQNDNVSHLPWDFSREETSKEPLYWKL</sequence>
<keyword evidence="1" id="KW-0175">Coiled coil</keyword>
<reference evidence="4" key="1">
    <citation type="submission" date="2020-06" db="EMBL/GenBank/DDBJ databases">
        <authorList>
            <person name="Li T."/>
            <person name="Hu X."/>
            <person name="Zhang T."/>
            <person name="Song X."/>
            <person name="Zhang H."/>
            <person name="Dai N."/>
            <person name="Sheng W."/>
            <person name="Hou X."/>
            <person name="Wei L."/>
        </authorList>
    </citation>
    <scope>NUCLEOTIDE SEQUENCE</scope>
    <source>
        <strain evidence="4">KEN8</strain>
        <tissue evidence="4">Leaf</tissue>
    </source>
</reference>
<protein>
    <recommendedName>
        <fullName evidence="5">Transposase</fullName>
    </recommendedName>
</protein>
<feature type="domain" description="DUF4216" evidence="2">
    <location>
        <begin position="313"/>
        <end position="387"/>
    </location>
</feature>
<evidence type="ECO:0000259" key="2">
    <source>
        <dbReference type="Pfam" id="PF13952"/>
    </source>
</evidence>
<gene>
    <name evidence="4" type="ORF">Scaly_2048400</name>
</gene>
<dbReference type="InterPro" id="IPR025452">
    <property type="entry name" value="DUF4218"/>
</dbReference>
<dbReference type="InterPro" id="IPR025312">
    <property type="entry name" value="DUF4216"/>
</dbReference>
<accession>A0AAW2N421</accession>
<proteinExistence type="predicted"/>
<evidence type="ECO:0000259" key="3">
    <source>
        <dbReference type="Pfam" id="PF13960"/>
    </source>
</evidence>
<evidence type="ECO:0000313" key="4">
    <source>
        <dbReference type="EMBL" id="KAL0337733.1"/>
    </source>
</evidence>
<organism evidence="4">
    <name type="scientific">Sesamum calycinum</name>
    <dbReference type="NCBI Taxonomy" id="2727403"/>
    <lineage>
        <taxon>Eukaryota</taxon>
        <taxon>Viridiplantae</taxon>
        <taxon>Streptophyta</taxon>
        <taxon>Embryophyta</taxon>
        <taxon>Tracheophyta</taxon>
        <taxon>Spermatophyta</taxon>
        <taxon>Magnoliopsida</taxon>
        <taxon>eudicotyledons</taxon>
        <taxon>Gunneridae</taxon>
        <taxon>Pentapetalae</taxon>
        <taxon>asterids</taxon>
        <taxon>lamiids</taxon>
        <taxon>Lamiales</taxon>
        <taxon>Pedaliaceae</taxon>
        <taxon>Sesamum</taxon>
    </lineage>
</organism>
<evidence type="ECO:0008006" key="5">
    <source>
        <dbReference type="Google" id="ProtNLM"/>
    </source>
</evidence>
<dbReference type="EMBL" id="JACGWM010000012">
    <property type="protein sequence ID" value="KAL0337733.1"/>
    <property type="molecule type" value="Genomic_DNA"/>
</dbReference>
<dbReference type="PANTHER" id="PTHR48258">
    <property type="entry name" value="DUF4218 DOMAIN-CONTAINING PROTEIN-RELATED"/>
    <property type="match status" value="1"/>
</dbReference>
<reference evidence="4" key="2">
    <citation type="journal article" date="2024" name="Plant">
        <title>Genomic evolution and insights into agronomic trait innovations of Sesamum species.</title>
        <authorList>
            <person name="Miao H."/>
            <person name="Wang L."/>
            <person name="Qu L."/>
            <person name="Liu H."/>
            <person name="Sun Y."/>
            <person name="Le M."/>
            <person name="Wang Q."/>
            <person name="Wei S."/>
            <person name="Zheng Y."/>
            <person name="Lin W."/>
            <person name="Duan Y."/>
            <person name="Cao H."/>
            <person name="Xiong S."/>
            <person name="Wang X."/>
            <person name="Wei L."/>
            <person name="Li C."/>
            <person name="Ma Q."/>
            <person name="Ju M."/>
            <person name="Zhao R."/>
            <person name="Li G."/>
            <person name="Mu C."/>
            <person name="Tian Q."/>
            <person name="Mei H."/>
            <person name="Zhang T."/>
            <person name="Gao T."/>
            <person name="Zhang H."/>
        </authorList>
    </citation>
    <scope>NUCLEOTIDE SEQUENCE</scope>
    <source>
        <strain evidence="4">KEN8</strain>
    </source>
</reference>
<evidence type="ECO:0000256" key="1">
    <source>
        <dbReference type="SAM" id="Coils"/>
    </source>
</evidence>
<feature type="domain" description="DUF4218" evidence="3">
    <location>
        <begin position="142"/>
        <end position="213"/>
    </location>
</feature>